<gene>
    <name evidence="4" type="ORF">GCM10022395_09950</name>
</gene>
<accession>A0ABP6X5R0</accession>
<evidence type="ECO:0000256" key="2">
    <source>
        <dbReference type="SAM" id="Phobius"/>
    </source>
</evidence>
<evidence type="ECO:0000313" key="4">
    <source>
        <dbReference type="EMBL" id="GAA3561330.1"/>
    </source>
</evidence>
<evidence type="ECO:0000259" key="3">
    <source>
        <dbReference type="SMART" id="SM00421"/>
    </source>
</evidence>
<dbReference type="Gene3D" id="2.130.10.10">
    <property type="entry name" value="YVTN repeat-like/Quinoprotein amine dehydrogenase"/>
    <property type="match status" value="1"/>
</dbReference>
<reference evidence="5" key="1">
    <citation type="journal article" date="2019" name="Int. J. Syst. Evol. Microbiol.">
        <title>The Global Catalogue of Microorganisms (GCM) 10K type strain sequencing project: providing services to taxonomists for standard genome sequencing and annotation.</title>
        <authorList>
            <consortium name="The Broad Institute Genomics Platform"/>
            <consortium name="The Broad Institute Genome Sequencing Center for Infectious Disease"/>
            <person name="Wu L."/>
            <person name="Ma J."/>
        </authorList>
    </citation>
    <scope>NUCLEOTIDE SEQUENCE [LARGE SCALE GENOMIC DNA]</scope>
    <source>
        <strain evidence="5">JCM 17111</strain>
    </source>
</reference>
<feature type="coiled-coil region" evidence="1">
    <location>
        <begin position="753"/>
        <end position="792"/>
    </location>
</feature>
<organism evidence="4 5">
    <name type="scientific">Snuella lapsa</name>
    <dbReference type="NCBI Taxonomy" id="870481"/>
    <lineage>
        <taxon>Bacteria</taxon>
        <taxon>Pseudomonadati</taxon>
        <taxon>Bacteroidota</taxon>
        <taxon>Flavobacteriia</taxon>
        <taxon>Flavobacteriales</taxon>
        <taxon>Flavobacteriaceae</taxon>
        <taxon>Snuella</taxon>
    </lineage>
</organism>
<dbReference type="InterPro" id="IPR016032">
    <property type="entry name" value="Sig_transdc_resp-reg_C-effctor"/>
</dbReference>
<dbReference type="InterPro" id="IPR000792">
    <property type="entry name" value="Tscrpt_reg_LuxR_C"/>
</dbReference>
<dbReference type="Gene3D" id="1.10.10.10">
    <property type="entry name" value="Winged helix-like DNA-binding domain superfamily/Winged helix DNA-binding domain"/>
    <property type="match status" value="1"/>
</dbReference>
<keyword evidence="5" id="KW-1185">Reference proteome</keyword>
<protein>
    <recommendedName>
        <fullName evidence="3">HTH luxR-type domain-containing protein</fullName>
    </recommendedName>
</protein>
<proteinExistence type="predicted"/>
<keyword evidence="2" id="KW-0812">Transmembrane</keyword>
<feature type="domain" description="HTH luxR-type" evidence="3">
    <location>
        <begin position="859"/>
        <end position="916"/>
    </location>
</feature>
<sequence>MKYIFVIVIFLCNLILIQAQTFTPDIKNYTIENYDADNQNWDIDVDENGVVFIANNKGLLRYNGQSWQLYELPNKTIIRSVLCVSDRIYTGSYEEFGFWKKDDFGDYYYTSLNQYFTSDHKIDNEQFWQIVSYKNKIIFKSFARGLYVYDGDRISYIENSFGTYDVSVFQNDLLVTNSYRGLERLNKDKLEPYQMPNRLSYDSSLAYNISSYQSLLFLYDSKQGGFVYDSEKLIPLPQKVNLYLGKNVLNKVVFADESNLAFGSIKDGITIYNFRTNNIRHVNKNYGLINNTVLGLTLKEENLWVALDNGLTKIDLESPFTFFKDFTGTLGTVYDVTFFENSYYLGSNTGVYRLSETGELILINDSEGQVWDLKVLNDQILVGHNEGSFLVEDDIWSKRLSDRGVYCSVEIPEKENWFLQGTYYGINLLRKEKDRWYSHEIEEVPFLVNNIAFESDEIIWVTHPYKGVYRILLDNDYKKVLKITPYGDNQKFKQYQTNVYNIENNILLYNSGNWFKYFKEKDSIGVFDKLEKYQNKVIVGKEEMGVWVNDRNNNTLTFVNNSFEEQTNINTTSVKKRLVSKYEKVIYKNDSLRIMNLNDGFMLFDINNPKNKTSRLKSPVIDKIYTKNKKVPLESSSNIKIPFNEARTLTVESYLPNNYGVDLNYALSGRIDETGIIKEGKLILQNLPYGDYTLHLNNPYANNLKGFNKELKFSVLSPWYLSNIMKLIYFIFILGVLYIGHKINTVKIRREQIKKERAYIRENQKRIQEIEKQNLEKEIFNKKNELTNSTKTIIKKNETITLLGNELGRLLDMSPNKSRTKRLINLSKNKVDIENDWKTFEANFNELHHDFFTRLAASFPSLTSKDLKLCAYIKTGLSSKEIAPLMGITTRGIEIHRYRLRKKINLDAGNSLANFLITF</sequence>
<name>A0ABP6X5R0_9FLAO</name>
<dbReference type="EMBL" id="BAABCY010000032">
    <property type="protein sequence ID" value="GAA3561330.1"/>
    <property type="molecule type" value="Genomic_DNA"/>
</dbReference>
<dbReference type="Proteomes" id="UP001500954">
    <property type="component" value="Unassembled WGS sequence"/>
</dbReference>
<feature type="transmembrane region" description="Helical" evidence="2">
    <location>
        <begin position="719"/>
        <end position="740"/>
    </location>
</feature>
<dbReference type="InterPro" id="IPR015943">
    <property type="entry name" value="WD40/YVTN_repeat-like_dom_sf"/>
</dbReference>
<keyword evidence="2" id="KW-1133">Transmembrane helix</keyword>
<keyword evidence="1" id="KW-0175">Coiled coil</keyword>
<dbReference type="Pfam" id="PF00196">
    <property type="entry name" value="GerE"/>
    <property type="match status" value="1"/>
</dbReference>
<evidence type="ECO:0000256" key="1">
    <source>
        <dbReference type="SAM" id="Coils"/>
    </source>
</evidence>
<dbReference type="SUPFAM" id="SSF46894">
    <property type="entry name" value="C-terminal effector domain of the bipartite response regulators"/>
    <property type="match status" value="1"/>
</dbReference>
<comment type="caution">
    <text evidence="4">The sequence shown here is derived from an EMBL/GenBank/DDBJ whole genome shotgun (WGS) entry which is preliminary data.</text>
</comment>
<dbReference type="SUPFAM" id="SSF63829">
    <property type="entry name" value="Calcium-dependent phosphotriesterase"/>
    <property type="match status" value="1"/>
</dbReference>
<evidence type="ECO:0000313" key="5">
    <source>
        <dbReference type="Proteomes" id="UP001500954"/>
    </source>
</evidence>
<keyword evidence="2" id="KW-0472">Membrane</keyword>
<dbReference type="SMART" id="SM00421">
    <property type="entry name" value="HTH_LUXR"/>
    <property type="match status" value="1"/>
</dbReference>
<dbReference type="InterPro" id="IPR036388">
    <property type="entry name" value="WH-like_DNA-bd_sf"/>
</dbReference>
<dbReference type="RefSeq" id="WP_345004741.1">
    <property type="nucleotide sequence ID" value="NZ_BAABCY010000032.1"/>
</dbReference>